<evidence type="ECO:0000313" key="1">
    <source>
        <dbReference type="EMBL" id="OUZ33449.1"/>
    </source>
</evidence>
<evidence type="ECO:0008006" key="4">
    <source>
        <dbReference type="Google" id="ProtNLM"/>
    </source>
</evidence>
<gene>
    <name evidence="2" type="ORF">A5889_000919</name>
    <name evidence="1" type="ORF">A5889_002162</name>
</gene>
<accession>A0A200J9C7</accession>
<dbReference type="InterPro" id="IPR051239">
    <property type="entry name" value="2'-dNMP_N-hydrolase"/>
</dbReference>
<dbReference type="Pfam" id="PF05014">
    <property type="entry name" value="Nuc_deoxyrib_tr"/>
    <property type="match status" value="1"/>
</dbReference>
<dbReference type="EMBL" id="NIBQ01000002">
    <property type="protein sequence ID" value="OUZ33449.1"/>
    <property type="molecule type" value="Genomic_DNA"/>
</dbReference>
<evidence type="ECO:0000313" key="2">
    <source>
        <dbReference type="EMBL" id="WYJ93421.1"/>
    </source>
</evidence>
<reference evidence="2" key="2">
    <citation type="submission" date="2017-05" db="EMBL/GenBank/DDBJ databases">
        <authorList>
            <consortium name="The Broad Institute Genomics Platform"/>
            <consortium name="The Broad Institute Genomic Center for Infectious Diseases"/>
            <person name="Earl A."/>
            <person name="Manson A."/>
            <person name="Schwartman J."/>
            <person name="Gilmore M."/>
            <person name="Abouelleil A."/>
            <person name="Cao P."/>
            <person name="Chapman S."/>
            <person name="Cusick C."/>
            <person name="Shea T."/>
            <person name="Young S."/>
            <person name="Neafsey D."/>
            <person name="Nusbaum C."/>
            <person name="Birren B."/>
        </authorList>
    </citation>
    <scope>NUCLEOTIDE SEQUENCE</scope>
    <source>
        <strain evidence="2">9D6_DIV0238</strain>
    </source>
</reference>
<evidence type="ECO:0000313" key="3">
    <source>
        <dbReference type="Proteomes" id="UP000196151"/>
    </source>
</evidence>
<dbReference type="OrthoDB" id="397706at2"/>
<dbReference type="EMBL" id="CP147246">
    <property type="protein sequence ID" value="WYJ93421.1"/>
    <property type="molecule type" value="Genomic_DNA"/>
</dbReference>
<proteinExistence type="predicted"/>
<dbReference type="RefSeq" id="WP_087641236.1">
    <property type="nucleotide sequence ID" value="NZ_CP147246.1"/>
</dbReference>
<keyword evidence="3" id="KW-1185">Reference proteome</keyword>
<dbReference type="GO" id="GO:0009159">
    <property type="term" value="P:deoxyribonucleoside monophosphate catabolic process"/>
    <property type="evidence" value="ECO:0007669"/>
    <property type="project" value="TreeGrafter"/>
</dbReference>
<reference evidence="2" key="3">
    <citation type="submission" date="2024-03" db="EMBL/GenBank/DDBJ databases">
        <title>The Genome Sequence of Enterococcus sp. DIV0238c.</title>
        <authorList>
            <consortium name="The Broad Institute Genomics Platform"/>
            <consortium name="The Broad Institute Microbial Omics Core"/>
            <consortium name="The Broad Institute Genomic Center for Infectious Diseases"/>
            <person name="Earl A."/>
            <person name="Manson A."/>
            <person name="Gilmore M."/>
            <person name="Schwartman J."/>
            <person name="Shea T."/>
            <person name="Abouelleil A."/>
            <person name="Cao P."/>
            <person name="Chapman S."/>
            <person name="Cusick C."/>
            <person name="Young S."/>
            <person name="Neafsey D."/>
            <person name="Nusbaum C."/>
            <person name="Birren B."/>
        </authorList>
    </citation>
    <scope>NUCLEOTIDE SEQUENCE</scope>
    <source>
        <strain evidence="2">9D6_DIV0238</strain>
    </source>
</reference>
<dbReference type="PANTHER" id="PTHR15364">
    <property type="entry name" value="2'-DEOXYNUCLEOSIDE 5'-PHOSPHATE N-HYDROLASE 1"/>
    <property type="match status" value="1"/>
</dbReference>
<dbReference type="Gene3D" id="3.40.50.450">
    <property type="match status" value="1"/>
</dbReference>
<dbReference type="AlphaFoldDB" id="A0A200J9C7"/>
<name>A0A200J9C7_9ENTE</name>
<dbReference type="GO" id="GO:0070694">
    <property type="term" value="F:5-hydroxymethyl-dUMP N-hydrolase activity"/>
    <property type="evidence" value="ECO:0007669"/>
    <property type="project" value="TreeGrafter"/>
</dbReference>
<organism evidence="1">
    <name type="scientific">Candidatus Enterococcus dunnyi</name>
    <dbReference type="NCBI Taxonomy" id="1834192"/>
    <lineage>
        <taxon>Bacteria</taxon>
        <taxon>Bacillati</taxon>
        <taxon>Bacillota</taxon>
        <taxon>Bacilli</taxon>
        <taxon>Lactobacillales</taxon>
        <taxon>Enterococcaceae</taxon>
        <taxon>Enterococcus</taxon>
    </lineage>
</organism>
<dbReference type="InterPro" id="IPR007710">
    <property type="entry name" value="Nucleoside_deoxyribTrfase"/>
</dbReference>
<dbReference type="Proteomes" id="UP000196151">
    <property type="component" value="Chromosome"/>
</dbReference>
<dbReference type="PANTHER" id="PTHR15364:SF0">
    <property type="entry name" value="2'-DEOXYNUCLEOSIDE 5'-PHOSPHATE N-HYDROLASE 1"/>
    <property type="match status" value="1"/>
</dbReference>
<dbReference type="SUPFAM" id="SSF52309">
    <property type="entry name" value="N-(deoxy)ribosyltransferase-like"/>
    <property type="match status" value="1"/>
</dbReference>
<reference evidence="1" key="1">
    <citation type="submission" date="2017-05" db="EMBL/GenBank/DDBJ databases">
        <title>The Genome Sequence of Enterococcus sp. 9D6_DIV0238.</title>
        <authorList>
            <consortium name="The Broad Institute Genomics Platform"/>
            <consortium name="The Broad Institute Genomic Center for Infectious Diseases"/>
            <person name="Earl A."/>
            <person name="Manson A."/>
            <person name="Schwartman J."/>
            <person name="Gilmore M."/>
            <person name="Abouelleil A."/>
            <person name="Cao P."/>
            <person name="Chapman S."/>
            <person name="Cusick C."/>
            <person name="Shea T."/>
            <person name="Young S."/>
            <person name="Neafsey D."/>
            <person name="Nusbaum C."/>
            <person name="Birren B."/>
        </authorList>
    </citation>
    <scope>NUCLEOTIDE SEQUENCE [LARGE SCALE GENOMIC DNA]</scope>
    <source>
        <strain evidence="1">9D6_DIV0238</strain>
    </source>
</reference>
<protein>
    <recommendedName>
        <fullName evidence="4">Nucleoside 2-deoxyribosyltransferase</fullName>
    </recommendedName>
</protein>
<sequence length="143" mass="16125">MKRVYLASPFFNEEEIAYVEQVEKILAQKNLSVFSPMRHPLDNGAEVGSRQWSIETFTDDIKHIKWAEIVVAIYHGNYSDSGTAWELGYAYATDKPVILVHIDPNGLSNLMVHEGAHASITLDELATYDFDLLPASFYSGKML</sequence>